<sequence>MSGVLKYPVLTGIRRMFLLVSPNETSFEKLEDVPNYVDEAVPFFISLVLLEWAVLYRQGKKPRLNDALGSLSNGLLSLLHGLLFRSTELAGFLWAYTHFNVITLPWDKPATWVLALLGVDFAYYWVHRFGHEVNFIWAAHQTHHSSEEYTLTSALRQSALQKYYSWVFYLPMALFIPPSMFLVHTQFNLIYQFWVHTETIGKLGPLEWILSTPRTFEAEREDEKVVYGLVHNINTWEPLQAQGPGWSPGKPRLGLNSDIPQIEPNPVKYDIDVGVLRTAYIWAHYLIILLVWHPMLAKLRHEMSSVMMAGNIVYIVYSLFVFGSLYDKKWYADYAEMVRVWLFVVIWISGIPLPVSESVCWFYATCAVVWTLGVAMATVSNSDTVNKKQK</sequence>
<protein>
    <recommendedName>
        <fullName evidence="12">Alkylglycerol monooxygenase</fullName>
        <ecNumber evidence="11">1.14.16.5</ecNumber>
    </recommendedName>
</protein>
<evidence type="ECO:0000259" key="16">
    <source>
        <dbReference type="Pfam" id="PF24858"/>
    </source>
</evidence>
<dbReference type="InterPro" id="IPR051689">
    <property type="entry name" value="Sterol_desaturase/TMEM195"/>
</dbReference>
<evidence type="ECO:0000256" key="3">
    <source>
        <dbReference type="ARBA" id="ARBA00022692"/>
    </source>
</evidence>
<accession>A0ABY7DZ32</accession>
<dbReference type="PANTHER" id="PTHR21624">
    <property type="entry name" value="STEROL DESATURASE-RELATED PROTEIN"/>
    <property type="match status" value="1"/>
</dbReference>
<keyword evidence="8" id="KW-0443">Lipid metabolism</keyword>
<evidence type="ECO:0000259" key="15">
    <source>
        <dbReference type="Pfam" id="PF04116"/>
    </source>
</evidence>
<proteinExistence type="inferred from homology"/>
<dbReference type="Proteomes" id="UP001164746">
    <property type="component" value="Chromosome 4"/>
</dbReference>
<keyword evidence="6" id="KW-0560">Oxidoreductase</keyword>
<evidence type="ECO:0000256" key="4">
    <source>
        <dbReference type="ARBA" id="ARBA00022824"/>
    </source>
</evidence>
<feature type="transmembrane region" description="Helical" evidence="14">
    <location>
        <begin position="361"/>
        <end position="380"/>
    </location>
</feature>
<evidence type="ECO:0000256" key="1">
    <source>
        <dbReference type="ARBA" id="ARBA00001962"/>
    </source>
</evidence>
<feature type="domain" description="Fatty acid hydroxylase" evidence="15">
    <location>
        <begin position="112"/>
        <end position="215"/>
    </location>
</feature>
<dbReference type="EMBL" id="CP111015">
    <property type="protein sequence ID" value="WAR01546.1"/>
    <property type="molecule type" value="Genomic_DNA"/>
</dbReference>
<evidence type="ECO:0000256" key="6">
    <source>
        <dbReference type="ARBA" id="ARBA00023002"/>
    </source>
</evidence>
<comment type="similarity">
    <text evidence="10">Belongs to the sterol desaturase family. TMEM195 subfamily.</text>
</comment>
<dbReference type="InterPro" id="IPR006694">
    <property type="entry name" value="Fatty_acid_hydroxylase"/>
</dbReference>
<keyword evidence="18" id="KW-1185">Reference proteome</keyword>
<name>A0ABY7DZ32_MYAAR</name>
<feature type="transmembrane region" description="Helical" evidence="14">
    <location>
        <begin position="338"/>
        <end position="355"/>
    </location>
</feature>
<evidence type="ECO:0000256" key="5">
    <source>
        <dbReference type="ARBA" id="ARBA00022989"/>
    </source>
</evidence>
<keyword evidence="4" id="KW-0256">Endoplasmic reticulum</keyword>
<keyword evidence="5 14" id="KW-1133">Transmembrane helix</keyword>
<comment type="cofactor">
    <cofactor evidence="1">
        <name>Fe cation</name>
        <dbReference type="ChEBI" id="CHEBI:24875"/>
    </cofactor>
</comment>
<keyword evidence="7" id="KW-0408">Iron</keyword>
<keyword evidence="3 14" id="KW-0812">Transmembrane</keyword>
<gene>
    <name evidence="17" type="ORF">MAR_008104</name>
</gene>
<evidence type="ECO:0000256" key="8">
    <source>
        <dbReference type="ARBA" id="ARBA00023098"/>
    </source>
</evidence>
<evidence type="ECO:0000256" key="10">
    <source>
        <dbReference type="ARBA" id="ARBA00038190"/>
    </source>
</evidence>
<evidence type="ECO:0000256" key="7">
    <source>
        <dbReference type="ARBA" id="ARBA00023004"/>
    </source>
</evidence>
<reference evidence="17" key="1">
    <citation type="submission" date="2022-11" db="EMBL/GenBank/DDBJ databases">
        <title>Centuries of genome instability and evolution in soft-shell clam transmissible cancer (bioRxiv).</title>
        <authorList>
            <person name="Hart S.F.M."/>
            <person name="Yonemitsu M.A."/>
            <person name="Giersch R.M."/>
            <person name="Beal B.F."/>
            <person name="Arriagada G."/>
            <person name="Davis B.W."/>
            <person name="Ostrander E.A."/>
            <person name="Goff S.P."/>
            <person name="Metzger M.J."/>
        </authorList>
    </citation>
    <scope>NUCLEOTIDE SEQUENCE</scope>
    <source>
        <strain evidence="17">MELC-2E11</strain>
        <tissue evidence="17">Siphon/mantle</tissue>
    </source>
</reference>
<evidence type="ECO:0000313" key="17">
    <source>
        <dbReference type="EMBL" id="WAR01546.1"/>
    </source>
</evidence>
<dbReference type="Pfam" id="PF04116">
    <property type="entry name" value="FA_hydroxylase"/>
    <property type="match status" value="1"/>
</dbReference>
<evidence type="ECO:0000313" key="18">
    <source>
        <dbReference type="Proteomes" id="UP001164746"/>
    </source>
</evidence>
<evidence type="ECO:0000256" key="9">
    <source>
        <dbReference type="ARBA" id="ARBA00023136"/>
    </source>
</evidence>
<dbReference type="Pfam" id="PF24858">
    <property type="entry name" value="AGMP_C"/>
    <property type="match status" value="1"/>
</dbReference>
<evidence type="ECO:0000256" key="2">
    <source>
        <dbReference type="ARBA" id="ARBA00004477"/>
    </source>
</evidence>
<evidence type="ECO:0000256" key="13">
    <source>
        <dbReference type="ARBA" id="ARBA00047556"/>
    </source>
</evidence>
<feature type="transmembrane region" description="Helical" evidence="14">
    <location>
        <begin position="274"/>
        <end position="293"/>
    </location>
</feature>
<keyword evidence="9 14" id="KW-0472">Membrane</keyword>
<evidence type="ECO:0000256" key="12">
    <source>
        <dbReference type="ARBA" id="ARBA00040992"/>
    </source>
</evidence>
<dbReference type="InterPro" id="IPR056853">
    <property type="entry name" value="AGMP_C"/>
</dbReference>
<comment type="subcellular location">
    <subcellularLocation>
        <location evidence="2">Endoplasmic reticulum membrane</location>
        <topology evidence="2">Multi-pass membrane protein</topology>
    </subcellularLocation>
</comment>
<feature type="domain" description="Alkylglycerol monooxygenase C-terminal" evidence="16">
    <location>
        <begin position="279"/>
        <end position="350"/>
    </location>
</feature>
<dbReference type="EC" id="1.14.16.5" evidence="11"/>
<evidence type="ECO:0000256" key="11">
    <source>
        <dbReference type="ARBA" id="ARBA00039026"/>
    </source>
</evidence>
<evidence type="ECO:0000256" key="14">
    <source>
        <dbReference type="SAM" id="Phobius"/>
    </source>
</evidence>
<dbReference type="PANTHER" id="PTHR21624:SF1">
    <property type="entry name" value="ALKYLGLYCEROL MONOOXYGENASE"/>
    <property type="match status" value="1"/>
</dbReference>
<organism evidence="17 18">
    <name type="scientific">Mya arenaria</name>
    <name type="common">Soft-shell clam</name>
    <dbReference type="NCBI Taxonomy" id="6604"/>
    <lineage>
        <taxon>Eukaryota</taxon>
        <taxon>Metazoa</taxon>
        <taxon>Spiralia</taxon>
        <taxon>Lophotrochozoa</taxon>
        <taxon>Mollusca</taxon>
        <taxon>Bivalvia</taxon>
        <taxon>Autobranchia</taxon>
        <taxon>Heteroconchia</taxon>
        <taxon>Euheterodonta</taxon>
        <taxon>Imparidentia</taxon>
        <taxon>Neoheterodontei</taxon>
        <taxon>Myida</taxon>
        <taxon>Myoidea</taxon>
        <taxon>Myidae</taxon>
        <taxon>Mya</taxon>
    </lineage>
</organism>
<comment type="catalytic activity">
    <reaction evidence="13">
        <text>1-O-(1,2-saturated-alkyl)-sn-glycerol + (6R)-L-erythro-5,6,7,8-tetrahydrobiopterin + O2 = a 1-(1-hydroxyalkyl)-sn-glycerol + (6R)-L-erythro-6,7-dihydrobiopterin + H2O</text>
        <dbReference type="Rhea" id="RHEA:36255"/>
        <dbReference type="ChEBI" id="CHEBI:15377"/>
        <dbReference type="ChEBI" id="CHEBI:15379"/>
        <dbReference type="ChEBI" id="CHEBI:43120"/>
        <dbReference type="ChEBI" id="CHEBI:59560"/>
        <dbReference type="ChEBI" id="CHEBI:73418"/>
        <dbReference type="ChEBI" id="CHEBI:83957"/>
        <dbReference type="EC" id="1.14.16.5"/>
    </reaction>
</comment>
<feature type="transmembrane region" description="Helical" evidence="14">
    <location>
        <begin position="305"/>
        <end position="326"/>
    </location>
</feature>